<evidence type="ECO:0000256" key="4">
    <source>
        <dbReference type="ARBA" id="ARBA00037345"/>
    </source>
</evidence>
<dbReference type="EMBL" id="FNFD01000034">
    <property type="protein sequence ID" value="SDL88353.1"/>
    <property type="molecule type" value="Genomic_DNA"/>
</dbReference>
<dbReference type="GO" id="GO:0043565">
    <property type="term" value="F:sequence-specific DNA binding"/>
    <property type="evidence" value="ECO:0007669"/>
    <property type="project" value="InterPro"/>
</dbReference>
<dbReference type="InterPro" id="IPR037923">
    <property type="entry name" value="HTH-like"/>
</dbReference>
<evidence type="ECO:0000256" key="3">
    <source>
        <dbReference type="ARBA" id="ARBA00023163"/>
    </source>
</evidence>
<proteinExistence type="predicted"/>
<dbReference type="SUPFAM" id="SSF46689">
    <property type="entry name" value="Homeodomain-like"/>
    <property type="match status" value="2"/>
</dbReference>
<gene>
    <name evidence="6" type="ORF">SAMN05216186_1345</name>
</gene>
<dbReference type="STRING" id="137658.SAMN05216186_1345"/>
<evidence type="ECO:0000313" key="7">
    <source>
        <dbReference type="Proteomes" id="UP000198706"/>
    </source>
</evidence>
<dbReference type="Pfam" id="PF12833">
    <property type="entry name" value="HTH_18"/>
    <property type="match status" value="1"/>
</dbReference>
<keyword evidence="7" id="KW-1185">Reference proteome</keyword>
<protein>
    <submittedName>
        <fullName evidence="6">AraC-type DNA-binding protein</fullName>
    </submittedName>
</protein>
<keyword evidence="2 6" id="KW-0238">DNA-binding</keyword>
<dbReference type="PROSITE" id="PS01124">
    <property type="entry name" value="HTH_ARAC_FAMILY_2"/>
    <property type="match status" value="1"/>
</dbReference>
<dbReference type="GO" id="GO:0003700">
    <property type="term" value="F:DNA-binding transcription factor activity"/>
    <property type="evidence" value="ECO:0007669"/>
    <property type="project" value="InterPro"/>
</dbReference>
<dbReference type="Pfam" id="PF02311">
    <property type="entry name" value="AraC_binding"/>
    <property type="match status" value="1"/>
</dbReference>
<dbReference type="SMART" id="SM00342">
    <property type="entry name" value="HTH_ARAC"/>
    <property type="match status" value="1"/>
</dbReference>
<dbReference type="InterPro" id="IPR009057">
    <property type="entry name" value="Homeodomain-like_sf"/>
</dbReference>
<keyword evidence="3" id="KW-0804">Transcription</keyword>
<evidence type="ECO:0000259" key="5">
    <source>
        <dbReference type="PROSITE" id="PS01124"/>
    </source>
</evidence>
<comment type="function">
    <text evidence="4">Regulatory protein of the TOL plasmid xyl operons. XylS activates the xylXYZLTEGFJQKIH operon required for the degradation of toluene, m-xylene and p-xylene.</text>
</comment>
<evidence type="ECO:0000313" key="6">
    <source>
        <dbReference type="EMBL" id="SDL88353.1"/>
    </source>
</evidence>
<organism evidence="6 7">
    <name type="scientific">Pseudomonas indica</name>
    <dbReference type="NCBI Taxonomy" id="137658"/>
    <lineage>
        <taxon>Bacteria</taxon>
        <taxon>Pseudomonadati</taxon>
        <taxon>Pseudomonadota</taxon>
        <taxon>Gammaproteobacteria</taxon>
        <taxon>Pseudomonadales</taxon>
        <taxon>Pseudomonadaceae</taxon>
        <taxon>Pseudomonas</taxon>
    </lineage>
</organism>
<dbReference type="SUPFAM" id="SSF51215">
    <property type="entry name" value="Regulatory protein AraC"/>
    <property type="match status" value="1"/>
</dbReference>
<dbReference type="InterPro" id="IPR050204">
    <property type="entry name" value="AraC_XylS_family_regulators"/>
</dbReference>
<dbReference type="PANTHER" id="PTHR46796:SF2">
    <property type="entry name" value="TRANSCRIPTIONAL REGULATORY PROTEIN"/>
    <property type="match status" value="1"/>
</dbReference>
<dbReference type="OrthoDB" id="9809338at2"/>
<reference evidence="6 7" key="1">
    <citation type="submission" date="2016-10" db="EMBL/GenBank/DDBJ databases">
        <authorList>
            <person name="de Groot N.N."/>
        </authorList>
    </citation>
    <scope>NUCLEOTIDE SEQUENCE [LARGE SCALE GENOMIC DNA]</scope>
    <source>
        <strain evidence="6 7">JCM 21544</strain>
    </source>
</reference>
<dbReference type="Gene3D" id="1.10.10.60">
    <property type="entry name" value="Homeodomain-like"/>
    <property type="match status" value="2"/>
</dbReference>
<dbReference type="PANTHER" id="PTHR46796">
    <property type="entry name" value="HTH-TYPE TRANSCRIPTIONAL ACTIVATOR RHAS-RELATED"/>
    <property type="match status" value="1"/>
</dbReference>
<sequence length="282" mass="31701">MTANDWIDLSVDAETGIETIRAHFEGHAYDPHWHDSYLIGFTEQGVQQFHCRKVLHNSTPGHAFLLEPGDIHDGHAPTEGGFTYSMLYLQPDWIERGLRELFEDAPSQCQPSFAKTLAADPELIGLIAQAIKALQHKELRIVRHAALDALLAKLAQHLVWRPKGLVDPRSPQIALRARDYLQAHMDEDIGLDDLSRITGVDRFRLSRAFKTTFGLAPHAYLIQLRLAKARQLLALGHAPALVAMSLGFADQSHLGRWFRRAYGLTPARYRTRCSNLPDAPPK</sequence>
<dbReference type="RefSeq" id="WP_084339701.1">
    <property type="nucleotide sequence ID" value="NZ_FNFD01000034.1"/>
</dbReference>
<feature type="domain" description="HTH araC/xylS-type" evidence="5">
    <location>
        <begin position="175"/>
        <end position="272"/>
    </location>
</feature>
<dbReference type="Proteomes" id="UP000198706">
    <property type="component" value="Unassembled WGS sequence"/>
</dbReference>
<accession>A0A1G9NPX3</accession>
<dbReference type="InterPro" id="IPR018060">
    <property type="entry name" value="HTH_AraC"/>
</dbReference>
<dbReference type="InterPro" id="IPR003313">
    <property type="entry name" value="AraC-bd"/>
</dbReference>
<evidence type="ECO:0000256" key="1">
    <source>
        <dbReference type="ARBA" id="ARBA00023015"/>
    </source>
</evidence>
<keyword evidence="1" id="KW-0805">Transcription regulation</keyword>
<name>A0A1G9NPX3_9PSED</name>
<dbReference type="AlphaFoldDB" id="A0A1G9NPX3"/>
<evidence type="ECO:0000256" key="2">
    <source>
        <dbReference type="ARBA" id="ARBA00023125"/>
    </source>
</evidence>